<evidence type="ECO:0000313" key="2">
    <source>
        <dbReference type="Proteomes" id="UP000275846"/>
    </source>
</evidence>
<dbReference type="WBParaSite" id="SSLN_0001514401-mRNA-1">
    <property type="protein sequence ID" value="SSLN_0001514401-mRNA-1"/>
    <property type="gene ID" value="SSLN_0001514401"/>
</dbReference>
<dbReference type="OrthoDB" id="6242194at2759"/>
<dbReference type="SUPFAM" id="SSF56219">
    <property type="entry name" value="DNase I-like"/>
    <property type="match status" value="1"/>
</dbReference>
<reference evidence="1 2" key="2">
    <citation type="submission" date="2018-11" db="EMBL/GenBank/DDBJ databases">
        <authorList>
            <consortium name="Pathogen Informatics"/>
        </authorList>
    </citation>
    <scope>NUCLEOTIDE SEQUENCE [LARGE SCALE GENOMIC DNA]</scope>
    <source>
        <strain evidence="1 2">NST_G2</strain>
    </source>
</reference>
<reference evidence="3" key="1">
    <citation type="submission" date="2016-06" db="UniProtKB">
        <authorList>
            <consortium name="WormBaseParasite"/>
        </authorList>
    </citation>
    <scope>IDENTIFICATION</scope>
</reference>
<dbReference type="PANTHER" id="PTHR23227">
    <property type="entry name" value="BUCENTAUR RELATED"/>
    <property type="match status" value="1"/>
</dbReference>
<accession>A0A183TDP3</accession>
<dbReference type="Proteomes" id="UP000275846">
    <property type="component" value="Unassembled WGS sequence"/>
</dbReference>
<keyword evidence="2" id="KW-1185">Reference proteome</keyword>
<dbReference type="EMBL" id="UYSU01039115">
    <property type="protein sequence ID" value="VDM00977.1"/>
    <property type="molecule type" value="Genomic_DNA"/>
</dbReference>
<gene>
    <name evidence="1" type="ORF">SSLN_LOCUS14591</name>
</gene>
<sequence length="146" mass="17031">MSSPDAAKEKLYKDLHTLLMTVPEADNLILLRNFNARVGTAHASWQGVLGPHGLGGCNDNDLLLLRTCAEHCIMLTNTFFRLPTREKTMWMHSRSWRWQLLDYVLVRRRDRQDVLVTKAIRDADGWTDHHLVLSTMRLRLQSRRRP</sequence>
<dbReference type="InterPro" id="IPR027124">
    <property type="entry name" value="Swc5/CFDP1/2"/>
</dbReference>
<dbReference type="Gene3D" id="3.60.10.10">
    <property type="entry name" value="Endonuclease/exonuclease/phosphatase"/>
    <property type="match status" value="1"/>
</dbReference>
<evidence type="ECO:0000313" key="3">
    <source>
        <dbReference type="WBParaSite" id="SSLN_0001514401-mRNA-1"/>
    </source>
</evidence>
<dbReference type="AlphaFoldDB" id="A0A183TDP3"/>
<name>A0A183TDP3_SCHSO</name>
<dbReference type="PANTHER" id="PTHR23227:SF84">
    <property type="entry name" value="ENDONUCLEASE_EXONUCLEASE_PHOSPHATASE DOMAIN-CONTAINING PROTEIN"/>
    <property type="match status" value="1"/>
</dbReference>
<dbReference type="InterPro" id="IPR036691">
    <property type="entry name" value="Endo/exonu/phosph_ase_sf"/>
</dbReference>
<evidence type="ECO:0000313" key="1">
    <source>
        <dbReference type="EMBL" id="VDM00977.1"/>
    </source>
</evidence>
<protein>
    <submittedName>
        <fullName evidence="3">Endo/exonuclease/phosphatase domain-containing protein</fullName>
    </submittedName>
</protein>
<proteinExistence type="predicted"/>
<organism evidence="3">
    <name type="scientific">Schistocephalus solidus</name>
    <name type="common">Tapeworm</name>
    <dbReference type="NCBI Taxonomy" id="70667"/>
    <lineage>
        <taxon>Eukaryota</taxon>
        <taxon>Metazoa</taxon>
        <taxon>Spiralia</taxon>
        <taxon>Lophotrochozoa</taxon>
        <taxon>Platyhelminthes</taxon>
        <taxon>Cestoda</taxon>
        <taxon>Eucestoda</taxon>
        <taxon>Diphyllobothriidea</taxon>
        <taxon>Diphyllobothriidae</taxon>
        <taxon>Schistocephalus</taxon>
    </lineage>
</organism>